<dbReference type="PANTHER" id="PTHR43798">
    <property type="entry name" value="MONOACYLGLYCEROL LIPASE"/>
    <property type="match status" value="1"/>
</dbReference>
<dbReference type="InterPro" id="IPR000073">
    <property type="entry name" value="AB_hydrolase_1"/>
</dbReference>
<evidence type="ECO:0000313" key="2">
    <source>
        <dbReference type="EMBL" id="GAA3600745.1"/>
    </source>
</evidence>
<organism evidence="2 3">
    <name type="scientific">Kribbella ginsengisoli</name>
    <dbReference type="NCBI Taxonomy" id="363865"/>
    <lineage>
        <taxon>Bacteria</taxon>
        <taxon>Bacillati</taxon>
        <taxon>Actinomycetota</taxon>
        <taxon>Actinomycetes</taxon>
        <taxon>Propionibacteriales</taxon>
        <taxon>Kribbellaceae</taxon>
        <taxon>Kribbella</taxon>
    </lineage>
</organism>
<comment type="caution">
    <text evidence="2">The sequence shown here is derived from an EMBL/GenBank/DDBJ whole genome shotgun (WGS) entry which is preliminary data.</text>
</comment>
<dbReference type="GO" id="GO:0016787">
    <property type="term" value="F:hydrolase activity"/>
    <property type="evidence" value="ECO:0007669"/>
    <property type="project" value="UniProtKB-KW"/>
</dbReference>
<keyword evidence="2" id="KW-0378">Hydrolase</keyword>
<dbReference type="EMBL" id="BAABAA010000030">
    <property type="protein sequence ID" value="GAA3600745.1"/>
    <property type="molecule type" value="Genomic_DNA"/>
</dbReference>
<dbReference type="Pfam" id="PF00561">
    <property type="entry name" value="Abhydrolase_1"/>
    <property type="match status" value="1"/>
</dbReference>
<dbReference type="PRINTS" id="PR00111">
    <property type="entry name" value="ABHYDROLASE"/>
</dbReference>
<reference evidence="3" key="1">
    <citation type="journal article" date="2019" name="Int. J. Syst. Evol. Microbiol.">
        <title>The Global Catalogue of Microorganisms (GCM) 10K type strain sequencing project: providing services to taxonomists for standard genome sequencing and annotation.</title>
        <authorList>
            <consortium name="The Broad Institute Genomics Platform"/>
            <consortium name="The Broad Institute Genome Sequencing Center for Infectious Disease"/>
            <person name="Wu L."/>
            <person name="Ma J."/>
        </authorList>
    </citation>
    <scope>NUCLEOTIDE SEQUENCE [LARGE SCALE GENOMIC DNA]</scope>
    <source>
        <strain evidence="3">JCM 16928</strain>
    </source>
</reference>
<dbReference type="Gene3D" id="3.40.50.1820">
    <property type="entry name" value="alpha/beta hydrolase"/>
    <property type="match status" value="1"/>
</dbReference>
<dbReference type="Proteomes" id="UP001501222">
    <property type="component" value="Unassembled WGS sequence"/>
</dbReference>
<sequence>MGSGSHAPGMTVSHWVVGEGPVVVLVHAGVGDARMWAQLVEDLRVDHRVITLDLRGYGETPLAIGTKYSDAGDVLDLLDELAIETAAMVAASYGGYVALQAATRRPERFSRLVLMAPPVDGVDRTDDQRAFGAAEDDLLEAGDVDGATALNVHTWLGPDADDKAQELVFAMQRRAFELQLAAGDDIENEEYEVDLAAVSTPVKLFTGAHDLQYFHDCGAHLAANLPKVDYTELAWAGHLPSLERPAEMNALIRAALS</sequence>
<accession>A0ABP6Z814</accession>
<protein>
    <submittedName>
        <fullName evidence="2">Alpha/beta fold hydrolase</fullName>
    </submittedName>
</protein>
<dbReference type="InterPro" id="IPR050266">
    <property type="entry name" value="AB_hydrolase_sf"/>
</dbReference>
<feature type="domain" description="AB hydrolase-1" evidence="1">
    <location>
        <begin position="21"/>
        <end position="131"/>
    </location>
</feature>
<proteinExistence type="predicted"/>
<evidence type="ECO:0000259" key="1">
    <source>
        <dbReference type="Pfam" id="PF00561"/>
    </source>
</evidence>
<evidence type="ECO:0000313" key="3">
    <source>
        <dbReference type="Proteomes" id="UP001501222"/>
    </source>
</evidence>
<name>A0ABP6Z814_9ACTN</name>
<keyword evidence="3" id="KW-1185">Reference proteome</keyword>
<gene>
    <name evidence="2" type="ORF">GCM10022235_85890</name>
</gene>
<dbReference type="InterPro" id="IPR029058">
    <property type="entry name" value="AB_hydrolase_fold"/>
</dbReference>
<dbReference type="SUPFAM" id="SSF53474">
    <property type="entry name" value="alpha/beta-Hydrolases"/>
    <property type="match status" value="1"/>
</dbReference>